<dbReference type="RefSeq" id="WP_252473407.1">
    <property type="nucleotide sequence ID" value="NZ_JALBWM010000420.1"/>
</dbReference>
<name>A0A9X2ERL1_9GAMM</name>
<reference evidence="2" key="1">
    <citation type="journal article" date="2022" name="Arch. Microbiol.">
        <title>Microbulbifer okhotskensis sp. nov., isolated from a deep bottom sediment of the Okhotsk Sea.</title>
        <authorList>
            <person name="Romanenko L."/>
            <person name="Kurilenko V."/>
            <person name="Otstavnykh N."/>
            <person name="Velansky P."/>
            <person name="Isaeva M."/>
            <person name="Mikhailov V."/>
        </authorList>
    </citation>
    <scope>NUCLEOTIDE SEQUENCE</scope>
    <source>
        <strain evidence="2">OS29</strain>
    </source>
</reference>
<proteinExistence type="predicted"/>
<organism evidence="2 3">
    <name type="scientific">Microbulbifer okhotskensis</name>
    <dbReference type="NCBI Taxonomy" id="2926617"/>
    <lineage>
        <taxon>Bacteria</taxon>
        <taxon>Pseudomonadati</taxon>
        <taxon>Pseudomonadota</taxon>
        <taxon>Gammaproteobacteria</taxon>
        <taxon>Cellvibrionales</taxon>
        <taxon>Microbulbiferaceae</taxon>
        <taxon>Microbulbifer</taxon>
    </lineage>
</organism>
<evidence type="ECO:0000313" key="2">
    <source>
        <dbReference type="EMBL" id="MCO1337144.1"/>
    </source>
</evidence>
<comment type="caution">
    <text evidence="2">The sequence shown here is derived from an EMBL/GenBank/DDBJ whole genome shotgun (WGS) entry which is preliminary data.</text>
</comment>
<protein>
    <submittedName>
        <fullName evidence="2">Uncharacterized protein</fullName>
    </submittedName>
</protein>
<dbReference type="EMBL" id="JALBWM010000420">
    <property type="protein sequence ID" value="MCO1337144.1"/>
    <property type="molecule type" value="Genomic_DNA"/>
</dbReference>
<keyword evidence="3" id="KW-1185">Reference proteome</keyword>
<feature type="signal peptide" evidence="1">
    <location>
        <begin position="1"/>
        <end position="21"/>
    </location>
</feature>
<feature type="non-terminal residue" evidence="2">
    <location>
        <position position="71"/>
    </location>
</feature>
<dbReference type="Proteomes" id="UP001139028">
    <property type="component" value="Unassembled WGS sequence"/>
</dbReference>
<evidence type="ECO:0000313" key="3">
    <source>
        <dbReference type="Proteomes" id="UP001139028"/>
    </source>
</evidence>
<sequence length="71" mass="7843">MKLLTSIAVGMFMTISINTFADNNEAILFQVGNHNVANTFQSDPTIHDNLIVHNTSDSFRGEIGRNHGQIL</sequence>
<gene>
    <name evidence="2" type="ORF">MO867_22750</name>
</gene>
<feature type="chain" id="PRO_5040999965" evidence="1">
    <location>
        <begin position="22"/>
        <end position="71"/>
    </location>
</feature>
<keyword evidence="1" id="KW-0732">Signal</keyword>
<dbReference type="AlphaFoldDB" id="A0A9X2ERL1"/>
<evidence type="ECO:0000256" key="1">
    <source>
        <dbReference type="SAM" id="SignalP"/>
    </source>
</evidence>
<accession>A0A9X2ERL1</accession>